<keyword evidence="1" id="KW-0732">Signal</keyword>
<protein>
    <submittedName>
        <fullName evidence="2">LamG domain-containing protein</fullName>
    </submittedName>
</protein>
<dbReference type="InterPro" id="IPR013320">
    <property type="entry name" value="ConA-like_dom_sf"/>
</dbReference>
<name>A0A4Y9SYK0_9BURK</name>
<gene>
    <name evidence="2" type="ORF">E4O92_12680</name>
</gene>
<dbReference type="Proteomes" id="UP000297258">
    <property type="component" value="Unassembled WGS sequence"/>
</dbReference>
<evidence type="ECO:0000256" key="1">
    <source>
        <dbReference type="SAM" id="SignalP"/>
    </source>
</evidence>
<organism evidence="2 3">
    <name type="scientific">Massilia horti</name>
    <dbReference type="NCBI Taxonomy" id="2562153"/>
    <lineage>
        <taxon>Bacteria</taxon>
        <taxon>Pseudomonadati</taxon>
        <taxon>Pseudomonadota</taxon>
        <taxon>Betaproteobacteria</taxon>
        <taxon>Burkholderiales</taxon>
        <taxon>Oxalobacteraceae</taxon>
        <taxon>Telluria group</taxon>
        <taxon>Massilia</taxon>
    </lineage>
</organism>
<comment type="caution">
    <text evidence="2">The sequence shown here is derived from an EMBL/GenBank/DDBJ whole genome shotgun (WGS) entry which is preliminary data.</text>
</comment>
<evidence type="ECO:0000313" key="3">
    <source>
        <dbReference type="Proteomes" id="UP000297258"/>
    </source>
</evidence>
<proteinExistence type="predicted"/>
<dbReference type="Pfam" id="PF13385">
    <property type="entry name" value="Laminin_G_3"/>
    <property type="match status" value="1"/>
</dbReference>
<dbReference type="Gene3D" id="2.60.120.200">
    <property type="match status" value="1"/>
</dbReference>
<dbReference type="AlphaFoldDB" id="A0A4Y9SYK0"/>
<dbReference type="OrthoDB" id="7311100at2"/>
<keyword evidence="3" id="KW-1185">Reference proteome</keyword>
<dbReference type="EMBL" id="SPUM01000082">
    <property type="protein sequence ID" value="TFW31725.1"/>
    <property type="molecule type" value="Genomic_DNA"/>
</dbReference>
<reference evidence="2 3" key="1">
    <citation type="submission" date="2019-03" db="EMBL/GenBank/DDBJ databases">
        <title>Draft genome of Massilia hortus sp. nov., a novel bacterial species of the Oxalobacteraceae family.</title>
        <authorList>
            <person name="Peta V."/>
            <person name="Raths R."/>
            <person name="Bucking H."/>
        </authorList>
    </citation>
    <scope>NUCLEOTIDE SEQUENCE [LARGE SCALE GENOMIC DNA]</scope>
    <source>
        <strain evidence="2 3">ONC3</strain>
    </source>
</reference>
<accession>A0A4Y9SYK0</accession>
<evidence type="ECO:0000313" key="2">
    <source>
        <dbReference type="EMBL" id="TFW31725.1"/>
    </source>
</evidence>
<feature type="signal peptide" evidence="1">
    <location>
        <begin position="1"/>
        <end position="21"/>
    </location>
</feature>
<sequence length="1278" mass="140421">MRPLARAVALGALMSAGAAQAGDPGLLFSVTGEQGALASFAAGRADPIFATGVGRAGDGAKGAALAMADNVVLAWAAPGNIYAQRGTMSFFFRPRQPLGATPFPIMRAGSADGSDWDMAWLRIDWNGHGFDAFVTDTGLARSRVSFKVERLPRPTDWIHLAFAWDETSGVRLWVNGKPAARKDIKAVYDSGLYGIGPFQRIVGPWQVQSRYNFMRGGDIDELRVYDRMLTDGAVAALAAHRQPVLPPAPSLDDPALREAWWLRHGWNREGDVPAYLADPVTRIRKVEFTDARDIKAKMFKGIDGIRETTWPGVYNRSRLPGRNDYFQLPDWNTYSEGGKQYTLTLPDEPWNRIEINGPAHGQLVRTLGDGQGVLMQRAPGQERTSTQFATTHQGGEIRFDNKAQETPIEEIAAYHVGPGRVPEGVATLSYTVDVGAALDLYPNLAPLRSFIDGRFVAGERSAVAALPAGAPRREGPARPKGMPVVHVLVPGDFRSPLAGEGPTRFSYGWQNMDAGLDGVALELPALKVSATHQGLLPLNIRVRDPLWPERDLLDVNVSVKPNEARTLWLDTRDLMLPPTGNLMLTISAAGGGFDAASLDGMRVRLVFKPAEEAKKEHIADRLEQARDNLAFLVEENPNIRPYTMWHRFELDVSDVLRIDPSNEFARALWNEKNPEQPFGPFVQPAPPAGVPLWAFRQVEMLKLYRKFVNWWIDERQVENGEFGGGLSDDTDLVNSWVPLALMGVQPERVTLSQRKVLDATYENGMWANGLGRIQADELHSYEEGINSVGQFMQMSWGDPTAIERGMEVARNYPRLFTSNPAGHTHINSSYFSGTTISHEQAWAEQRTYGFLLSHPGLLLVDYNGAPATRALILRLLDGYLAHGKQDERGLWSYPATIAFDSDKGSGNGMGESIHVFWAAYQWTGDAKYLRPIQALAGRGNLGALRLLNADLLARLPGGPALADKMLRAGDPGEGKVDRNYGSSNDSDVVRLLRWQTTGDKREIADIFGRELQFNMKRFPVMTDAHLWTDRVNVSNEMLQRTRMGGVAHRRNSFYPGNLVTWRFANGASGEDVALLIPQGDPKHFKVIAYNLSDKPVTAFITGAQLAAGTWSVTSGVDTNDDDRADNPSAPRSVRLERGRSVELNFAPHQTVVYEFKLEQPGSDPATRADIGLSPDDLVLKDRVLGIRVHSLGAKPTPAGLVLVEDAAGKAIASVRFPELAAPLDLLPKTADVQVTLPERGDPAQLRVRLTLDGAPDEVTDANNVAPLVRPTLETDRIR</sequence>
<feature type="chain" id="PRO_5021456177" evidence="1">
    <location>
        <begin position="22"/>
        <end position="1278"/>
    </location>
</feature>
<dbReference type="RefSeq" id="WP_135190140.1">
    <property type="nucleotide sequence ID" value="NZ_SPUM01000082.1"/>
</dbReference>
<dbReference type="SUPFAM" id="SSF49899">
    <property type="entry name" value="Concanavalin A-like lectins/glucanases"/>
    <property type="match status" value="1"/>
</dbReference>